<evidence type="ECO:0000256" key="1">
    <source>
        <dbReference type="SAM" id="Phobius"/>
    </source>
</evidence>
<dbReference type="RefSeq" id="WP_091086598.1">
    <property type="nucleotide sequence ID" value="NZ_FNRD01000003.1"/>
</dbReference>
<dbReference type="Proteomes" id="UP000198951">
    <property type="component" value="Unassembled WGS sequence"/>
</dbReference>
<protein>
    <submittedName>
        <fullName evidence="2">Uncharacterized protein</fullName>
    </submittedName>
</protein>
<dbReference type="AlphaFoldDB" id="A0A1H4AAE2"/>
<feature type="transmembrane region" description="Helical" evidence="1">
    <location>
        <begin position="6"/>
        <end position="25"/>
    </location>
</feature>
<keyword evidence="1" id="KW-0472">Membrane</keyword>
<dbReference type="STRING" id="150146.SAMN05443667_103269"/>
<keyword evidence="3" id="KW-1185">Reference proteome</keyword>
<reference evidence="3" key="1">
    <citation type="submission" date="2016-10" db="EMBL/GenBank/DDBJ databases">
        <authorList>
            <person name="Varghese N."/>
            <person name="Submissions S."/>
        </authorList>
    </citation>
    <scope>NUCLEOTIDE SEQUENCE [LARGE SCALE GENOMIC DNA]</scope>
    <source>
        <strain evidence="3">DSM 22376</strain>
    </source>
</reference>
<evidence type="ECO:0000313" key="2">
    <source>
        <dbReference type="EMBL" id="SEA32959.1"/>
    </source>
</evidence>
<sequence>MNITEIFAVVGLTLTGATLINGILYNNWILPKINKDLKSFENLLKKEESLRENRWQIKRAACLNALNIADALLSNYEYPNAKKGDIKPGKITTEEVRTCFNELACSCDKTEVIETLKKIISESVSTDIIVDLRNSVRGELEFGSDDFDKDREKAFVGKVAADPDLKK</sequence>
<proteinExistence type="predicted"/>
<dbReference type="EMBL" id="FNRD01000003">
    <property type="protein sequence ID" value="SEA32959.1"/>
    <property type="molecule type" value="Genomic_DNA"/>
</dbReference>
<evidence type="ECO:0000313" key="3">
    <source>
        <dbReference type="Proteomes" id="UP000198951"/>
    </source>
</evidence>
<name>A0A1H4AAE2_9FLAO</name>
<gene>
    <name evidence="2" type="ORF">SAMN05443667_103269</name>
</gene>
<accession>A0A1H4AAE2</accession>
<keyword evidence="1" id="KW-0812">Transmembrane</keyword>
<organism evidence="2 3">
    <name type="scientific">Flavobacterium gillisiae</name>
    <dbReference type="NCBI Taxonomy" id="150146"/>
    <lineage>
        <taxon>Bacteria</taxon>
        <taxon>Pseudomonadati</taxon>
        <taxon>Bacteroidota</taxon>
        <taxon>Flavobacteriia</taxon>
        <taxon>Flavobacteriales</taxon>
        <taxon>Flavobacteriaceae</taxon>
        <taxon>Flavobacterium</taxon>
    </lineage>
</organism>
<dbReference type="OrthoDB" id="7069055at2"/>
<keyword evidence="1" id="KW-1133">Transmembrane helix</keyword>